<reference evidence="1" key="1">
    <citation type="submission" date="2022-02" db="EMBL/GenBank/DDBJ databases">
        <title>Plant Genome Project.</title>
        <authorList>
            <person name="Zhang R.-G."/>
        </authorList>
    </citation>
    <scope>NUCLEOTIDE SEQUENCE</scope>
    <source>
        <strain evidence="1">AT1</strain>
    </source>
</reference>
<accession>A0ACC0LQP4</accession>
<sequence>MQKNLLNDEYCLGKGVDNCWSLSFVDIPQRIPLPRFLVHNGFPVLCDLVVFVCGSLLRWCFFPHDGVEHCWSLSSIDVPQEFEVHFKKVFRIYDLEEMVIRMADRTWTVAFDNLRLDA</sequence>
<organism evidence="1 2">
    <name type="scientific">Rhododendron molle</name>
    <name type="common">Chinese azalea</name>
    <name type="synonym">Azalea mollis</name>
    <dbReference type="NCBI Taxonomy" id="49168"/>
    <lineage>
        <taxon>Eukaryota</taxon>
        <taxon>Viridiplantae</taxon>
        <taxon>Streptophyta</taxon>
        <taxon>Embryophyta</taxon>
        <taxon>Tracheophyta</taxon>
        <taxon>Spermatophyta</taxon>
        <taxon>Magnoliopsida</taxon>
        <taxon>eudicotyledons</taxon>
        <taxon>Gunneridae</taxon>
        <taxon>Pentapetalae</taxon>
        <taxon>asterids</taxon>
        <taxon>Ericales</taxon>
        <taxon>Ericaceae</taxon>
        <taxon>Ericoideae</taxon>
        <taxon>Rhodoreae</taxon>
        <taxon>Rhododendron</taxon>
    </lineage>
</organism>
<protein>
    <submittedName>
        <fullName evidence="1">Uncharacterized protein</fullName>
    </submittedName>
</protein>
<gene>
    <name evidence="1" type="ORF">RHMOL_Rhmol11G0073300</name>
</gene>
<dbReference type="Proteomes" id="UP001062846">
    <property type="component" value="Chromosome 11"/>
</dbReference>
<proteinExistence type="predicted"/>
<name>A0ACC0LQP4_RHOML</name>
<evidence type="ECO:0000313" key="2">
    <source>
        <dbReference type="Proteomes" id="UP001062846"/>
    </source>
</evidence>
<dbReference type="EMBL" id="CM046398">
    <property type="protein sequence ID" value="KAI8530616.1"/>
    <property type="molecule type" value="Genomic_DNA"/>
</dbReference>
<keyword evidence="2" id="KW-1185">Reference proteome</keyword>
<evidence type="ECO:0000313" key="1">
    <source>
        <dbReference type="EMBL" id="KAI8530616.1"/>
    </source>
</evidence>
<comment type="caution">
    <text evidence="1">The sequence shown here is derived from an EMBL/GenBank/DDBJ whole genome shotgun (WGS) entry which is preliminary data.</text>
</comment>